<gene>
    <name evidence="7" type="ORF">EDD71_1187</name>
</gene>
<keyword evidence="4 5" id="KW-0472">Membrane</keyword>
<evidence type="ECO:0000256" key="4">
    <source>
        <dbReference type="ARBA" id="ARBA00023136"/>
    </source>
</evidence>
<organism evidence="7 8">
    <name type="scientific">Fonticella tunisiensis</name>
    <dbReference type="NCBI Taxonomy" id="1096341"/>
    <lineage>
        <taxon>Bacteria</taxon>
        <taxon>Bacillati</taxon>
        <taxon>Bacillota</taxon>
        <taxon>Clostridia</taxon>
        <taxon>Eubacteriales</taxon>
        <taxon>Clostridiaceae</taxon>
        <taxon>Fonticella</taxon>
    </lineage>
</organism>
<evidence type="ECO:0000256" key="3">
    <source>
        <dbReference type="ARBA" id="ARBA00022989"/>
    </source>
</evidence>
<dbReference type="InterPro" id="IPR010652">
    <property type="entry name" value="DUF1232"/>
</dbReference>
<evidence type="ECO:0000313" key="7">
    <source>
        <dbReference type="EMBL" id="TDT51323.1"/>
    </source>
</evidence>
<dbReference type="AlphaFoldDB" id="A0A4R7KE43"/>
<evidence type="ECO:0000259" key="6">
    <source>
        <dbReference type="Pfam" id="PF06803"/>
    </source>
</evidence>
<dbReference type="Proteomes" id="UP000295325">
    <property type="component" value="Unassembled WGS sequence"/>
</dbReference>
<feature type="transmembrane region" description="Helical" evidence="5">
    <location>
        <begin position="69"/>
        <end position="88"/>
    </location>
</feature>
<accession>A0A4R7KE43</accession>
<keyword evidence="2 5" id="KW-0812">Transmembrane</keyword>
<dbReference type="Pfam" id="PF06803">
    <property type="entry name" value="DUF1232"/>
    <property type="match status" value="1"/>
</dbReference>
<feature type="domain" description="DUF1232" evidence="6">
    <location>
        <begin position="74"/>
        <end position="109"/>
    </location>
</feature>
<protein>
    <submittedName>
        <fullName evidence="7">Uncharacterized membrane protein YkvA (DUF1232 family)</fullName>
    </submittedName>
</protein>
<evidence type="ECO:0000313" key="8">
    <source>
        <dbReference type="Proteomes" id="UP000295325"/>
    </source>
</evidence>
<comment type="subcellular location">
    <subcellularLocation>
        <location evidence="1">Endomembrane system</location>
        <topology evidence="1">Multi-pass membrane protein</topology>
    </subcellularLocation>
</comment>
<reference evidence="7 8" key="1">
    <citation type="submission" date="2019-03" db="EMBL/GenBank/DDBJ databases">
        <title>Genomic Encyclopedia of Type Strains, Phase IV (KMG-IV): sequencing the most valuable type-strain genomes for metagenomic binning, comparative biology and taxonomic classification.</title>
        <authorList>
            <person name="Goeker M."/>
        </authorList>
    </citation>
    <scope>NUCLEOTIDE SEQUENCE [LARGE SCALE GENOMIC DNA]</scope>
    <source>
        <strain evidence="7 8">DSM 24455</strain>
    </source>
</reference>
<sequence>MKPYGRRGLERYLLKAAPYIENRGRALGLITRAVILSRRRKFPVLRSLKNLTTLIQIFRDWVNGEYKDIPKASILAIAAAILYFVSPVDIILDLIPLGGIIDDMAVIAFVMNKINEDVIRYRMWKESGDK</sequence>
<dbReference type="EMBL" id="SOAZ01000018">
    <property type="protein sequence ID" value="TDT51323.1"/>
    <property type="molecule type" value="Genomic_DNA"/>
</dbReference>
<evidence type="ECO:0000256" key="2">
    <source>
        <dbReference type="ARBA" id="ARBA00022692"/>
    </source>
</evidence>
<dbReference type="GO" id="GO:0012505">
    <property type="term" value="C:endomembrane system"/>
    <property type="evidence" value="ECO:0007669"/>
    <property type="project" value="UniProtKB-SubCell"/>
</dbReference>
<evidence type="ECO:0000256" key="1">
    <source>
        <dbReference type="ARBA" id="ARBA00004127"/>
    </source>
</evidence>
<comment type="caution">
    <text evidence="7">The sequence shown here is derived from an EMBL/GenBank/DDBJ whole genome shotgun (WGS) entry which is preliminary data.</text>
</comment>
<dbReference type="RefSeq" id="WP_166636441.1">
    <property type="nucleotide sequence ID" value="NZ_SOAZ01000018.1"/>
</dbReference>
<proteinExistence type="predicted"/>
<name>A0A4R7KE43_9CLOT</name>
<keyword evidence="3 5" id="KW-1133">Transmembrane helix</keyword>
<evidence type="ECO:0000256" key="5">
    <source>
        <dbReference type="SAM" id="Phobius"/>
    </source>
</evidence>
<keyword evidence="8" id="KW-1185">Reference proteome</keyword>